<evidence type="ECO:0000313" key="3">
    <source>
        <dbReference type="Proteomes" id="UP000032668"/>
    </source>
</evidence>
<gene>
    <name evidence="2" type="ORF">Aam_041_007</name>
</gene>
<name>A0A0D6PER2_9PROT</name>
<proteinExistence type="predicted"/>
<dbReference type="STRING" id="1120923.SAMN02746095_01586"/>
<accession>A0A0D6PER2</accession>
<keyword evidence="3" id="KW-1185">Reference proteome</keyword>
<dbReference type="EMBL" id="BANC01000041">
    <property type="protein sequence ID" value="GAN80240.1"/>
    <property type="molecule type" value="Genomic_DNA"/>
</dbReference>
<dbReference type="RefSeq" id="WP_048878668.1">
    <property type="nucleotide sequence ID" value="NZ_BANC01000041.1"/>
</dbReference>
<dbReference type="OrthoDB" id="7284755at2"/>
<reference evidence="2 3" key="1">
    <citation type="submission" date="2012-11" db="EMBL/GenBank/DDBJ databases">
        <title>Whole genome sequence of Acidocella aminolytica 101 = DSM 11237.</title>
        <authorList>
            <person name="Azuma Y."/>
            <person name="Higashiura N."/>
            <person name="Hirakawa H."/>
            <person name="Matsushita K."/>
        </authorList>
    </citation>
    <scope>NUCLEOTIDE SEQUENCE [LARGE SCALE GENOMIC DNA]</scope>
    <source>
        <strain evidence="3">101 / DSM 11237</strain>
    </source>
</reference>
<organism evidence="2 3">
    <name type="scientific">Acidocella aminolytica 101 = DSM 11237</name>
    <dbReference type="NCBI Taxonomy" id="1120923"/>
    <lineage>
        <taxon>Bacteria</taxon>
        <taxon>Pseudomonadati</taxon>
        <taxon>Pseudomonadota</taxon>
        <taxon>Alphaproteobacteria</taxon>
        <taxon>Acetobacterales</taxon>
        <taxon>Acidocellaceae</taxon>
        <taxon>Acidocella</taxon>
    </lineage>
</organism>
<feature type="domain" description="Hedgehog/Intein (Hint)" evidence="1">
    <location>
        <begin position="77"/>
        <end position="106"/>
    </location>
</feature>
<dbReference type="Pfam" id="PF13403">
    <property type="entry name" value="Hint_2"/>
    <property type="match status" value="1"/>
</dbReference>
<protein>
    <recommendedName>
        <fullName evidence="1">Hedgehog/Intein (Hint) domain-containing protein</fullName>
    </recommendedName>
</protein>
<evidence type="ECO:0000313" key="2">
    <source>
        <dbReference type="EMBL" id="GAN80240.1"/>
    </source>
</evidence>
<dbReference type="AlphaFoldDB" id="A0A0D6PER2"/>
<evidence type="ECO:0000259" key="1">
    <source>
        <dbReference type="Pfam" id="PF13403"/>
    </source>
</evidence>
<dbReference type="InterPro" id="IPR028992">
    <property type="entry name" value="Hedgehog/Intein_dom"/>
</dbReference>
<dbReference type="Proteomes" id="UP000032668">
    <property type="component" value="Unassembled WGS sequence"/>
</dbReference>
<sequence length="109" mass="11751">MSEEHILITNGTVEMRTSRPFTLNANEKTIVDEMMLGLFGTVANQGTPEIAFAERTNPNSNNPFVDAIVTADTPINPCFVAGTLILTPRGDVPVKTLSPGDNAITHGRR</sequence>
<comment type="caution">
    <text evidence="2">The sequence shown here is derived from an EMBL/GenBank/DDBJ whole genome shotgun (WGS) entry which is preliminary data.</text>
</comment>